<organism evidence="2 3">
    <name type="scientific">Dorcoceras hygrometricum</name>
    <dbReference type="NCBI Taxonomy" id="472368"/>
    <lineage>
        <taxon>Eukaryota</taxon>
        <taxon>Viridiplantae</taxon>
        <taxon>Streptophyta</taxon>
        <taxon>Embryophyta</taxon>
        <taxon>Tracheophyta</taxon>
        <taxon>Spermatophyta</taxon>
        <taxon>Magnoliopsida</taxon>
        <taxon>eudicotyledons</taxon>
        <taxon>Gunneridae</taxon>
        <taxon>Pentapetalae</taxon>
        <taxon>asterids</taxon>
        <taxon>lamiids</taxon>
        <taxon>Lamiales</taxon>
        <taxon>Gesneriaceae</taxon>
        <taxon>Didymocarpoideae</taxon>
        <taxon>Trichosporeae</taxon>
        <taxon>Loxocarpinae</taxon>
        <taxon>Dorcoceras</taxon>
    </lineage>
</organism>
<accession>A0A2Z7ASZ0</accession>
<evidence type="ECO:0000313" key="2">
    <source>
        <dbReference type="EMBL" id="KZV22322.1"/>
    </source>
</evidence>
<feature type="region of interest" description="Disordered" evidence="1">
    <location>
        <begin position="19"/>
        <end position="44"/>
    </location>
</feature>
<sequence>MRAGRAWWPAMTSCRCAQMRPQHRASRATNQRAGRTWLRDEEGTAAGQWRPALRKRCAGDAPLSERWSRLVAAAPRRLLGAVARWWPTDVRHAMAMERRACRGRVRGLAPRA</sequence>
<gene>
    <name evidence="2" type="ORF">F511_05276</name>
</gene>
<dbReference type="EMBL" id="KV014393">
    <property type="protein sequence ID" value="KZV22322.1"/>
    <property type="molecule type" value="Genomic_DNA"/>
</dbReference>
<evidence type="ECO:0000313" key="3">
    <source>
        <dbReference type="Proteomes" id="UP000250235"/>
    </source>
</evidence>
<keyword evidence="3" id="KW-1185">Reference proteome</keyword>
<evidence type="ECO:0000256" key="1">
    <source>
        <dbReference type="SAM" id="MobiDB-lite"/>
    </source>
</evidence>
<proteinExistence type="predicted"/>
<dbReference type="Proteomes" id="UP000250235">
    <property type="component" value="Unassembled WGS sequence"/>
</dbReference>
<protein>
    <submittedName>
        <fullName evidence="2">Uncharacterized protein</fullName>
    </submittedName>
</protein>
<reference evidence="2 3" key="1">
    <citation type="journal article" date="2015" name="Proc. Natl. Acad. Sci. U.S.A.">
        <title>The resurrection genome of Boea hygrometrica: A blueprint for survival of dehydration.</title>
        <authorList>
            <person name="Xiao L."/>
            <person name="Yang G."/>
            <person name="Zhang L."/>
            <person name="Yang X."/>
            <person name="Zhao S."/>
            <person name="Ji Z."/>
            <person name="Zhou Q."/>
            <person name="Hu M."/>
            <person name="Wang Y."/>
            <person name="Chen M."/>
            <person name="Xu Y."/>
            <person name="Jin H."/>
            <person name="Xiao X."/>
            <person name="Hu G."/>
            <person name="Bao F."/>
            <person name="Hu Y."/>
            <person name="Wan P."/>
            <person name="Li L."/>
            <person name="Deng X."/>
            <person name="Kuang T."/>
            <person name="Xiang C."/>
            <person name="Zhu J.K."/>
            <person name="Oliver M.J."/>
            <person name="He Y."/>
        </authorList>
    </citation>
    <scope>NUCLEOTIDE SEQUENCE [LARGE SCALE GENOMIC DNA]</scope>
    <source>
        <strain evidence="3">cv. XS01</strain>
    </source>
</reference>
<name>A0A2Z7ASZ0_9LAMI</name>
<dbReference type="AlphaFoldDB" id="A0A2Z7ASZ0"/>